<organism evidence="7">
    <name type="scientific">bioreactor metagenome</name>
    <dbReference type="NCBI Taxonomy" id="1076179"/>
    <lineage>
        <taxon>unclassified sequences</taxon>
        <taxon>metagenomes</taxon>
        <taxon>ecological metagenomes</taxon>
    </lineage>
</organism>
<comment type="caution">
    <text evidence="7">The sequence shown here is derived from an EMBL/GenBank/DDBJ whole genome shotgun (WGS) entry which is preliminary data.</text>
</comment>
<protein>
    <submittedName>
        <fullName evidence="7">Flavodoxin</fullName>
    </submittedName>
</protein>
<dbReference type="PROSITE" id="PS50902">
    <property type="entry name" value="FLAVODOXIN_LIKE"/>
    <property type="match status" value="1"/>
</dbReference>
<dbReference type="GO" id="GO:0009055">
    <property type="term" value="F:electron transfer activity"/>
    <property type="evidence" value="ECO:0007669"/>
    <property type="project" value="InterPro"/>
</dbReference>
<evidence type="ECO:0000256" key="3">
    <source>
        <dbReference type="ARBA" id="ARBA00022630"/>
    </source>
</evidence>
<evidence type="ECO:0000256" key="1">
    <source>
        <dbReference type="ARBA" id="ARBA00001917"/>
    </source>
</evidence>
<evidence type="ECO:0000256" key="2">
    <source>
        <dbReference type="ARBA" id="ARBA00022448"/>
    </source>
</evidence>
<evidence type="ECO:0000256" key="5">
    <source>
        <dbReference type="ARBA" id="ARBA00022982"/>
    </source>
</evidence>
<dbReference type="PANTHER" id="PTHR43717">
    <property type="entry name" value="ANAEROBIC NITRIC OXIDE REDUCTASE FLAVORUBREDOXIN"/>
    <property type="match status" value="1"/>
</dbReference>
<dbReference type="GO" id="GO:0010181">
    <property type="term" value="F:FMN binding"/>
    <property type="evidence" value="ECO:0007669"/>
    <property type="project" value="InterPro"/>
</dbReference>
<dbReference type="AlphaFoldDB" id="A0A644VM05"/>
<keyword evidence="5" id="KW-0249">Electron transport</keyword>
<dbReference type="EMBL" id="VSSQ01000355">
    <property type="protein sequence ID" value="MPL92325.1"/>
    <property type="molecule type" value="Genomic_DNA"/>
</dbReference>
<evidence type="ECO:0000259" key="6">
    <source>
        <dbReference type="PROSITE" id="PS50902"/>
    </source>
</evidence>
<feature type="domain" description="Flavodoxin-like" evidence="6">
    <location>
        <begin position="4"/>
        <end position="141"/>
    </location>
</feature>
<dbReference type="InterPro" id="IPR001226">
    <property type="entry name" value="Flavodoxin_CS"/>
</dbReference>
<dbReference type="SUPFAM" id="SSF52218">
    <property type="entry name" value="Flavoproteins"/>
    <property type="match status" value="1"/>
</dbReference>
<name>A0A644VM05_9ZZZZ</name>
<keyword evidence="2" id="KW-0813">Transport</keyword>
<evidence type="ECO:0000313" key="7">
    <source>
        <dbReference type="EMBL" id="MPL92325.1"/>
    </source>
</evidence>
<sequence>MKKIAIVFWSGTGNTEKMAREIAKGAKENGAEATVFTPAEFSADLVTAYDRIAFGCPSMGIEELEDYEFEPMFIALENKLSGKEIALFGSYGWGDCTWMHNWQTRCSSAGANIWGNKGLCVNGTPDLENLAKCYELGKALAS</sequence>
<dbReference type="PROSITE" id="PS00201">
    <property type="entry name" value="FLAVODOXIN"/>
    <property type="match status" value="1"/>
</dbReference>
<dbReference type="NCBIfam" id="TIGR01753">
    <property type="entry name" value="flav_short"/>
    <property type="match status" value="1"/>
</dbReference>
<dbReference type="InterPro" id="IPR008254">
    <property type="entry name" value="Flavodoxin/NO_synth"/>
</dbReference>
<reference evidence="7" key="1">
    <citation type="submission" date="2019-08" db="EMBL/GenBank/DDBJ databases">
        <authorList>
            <person name="Kucharzyk K."/>
            <person name="Murdoch R.W."/>
            <person name="Higgins S."/>
            <person name="Loffler F."/>
        </authorList>
    </citation>
    <scope>NUCLEOTIDE SEQUENCE</scope>
</reference>
<accession>A0A644VM05</accession>
<dbReference type="InterPro" id="IPR010087">
    <property type="entry name" value="Flav_short"/>
</dbReference>
<comment type="cofactor">
    <cofactor evidence="1">
        <name>FMN</name>
        <dbReference type="ChEBI" id="CHEBI:58210"/>
    </cofactor>
</comment>
<dbReference type="InterPro" id="IPR029039">
    <property type="entry name" value="Flavoprotein-like_sf"/>
</dbReference>
<keyword evidence="4" id="KW-0288">FMN</keyword>
<gene>
    <name evidence="7" type="ORF">SDC9_38423</name>
</gene>
<evidence type="ECO:0000256" key="4">
    <source>
        <dbReference type="ARBA" id="ARBA00022643"/>
    </source>
</evidence>
<proteinExistence type="predicted"/>
<dbReference type="PANTHER" id="PTHR43717:SF1">
    <property type="entry name" value="ANAEROBIC NITRIC OXIDE REDUCTASE FLAVORUBREDOXIN"/>
    <property type="match status" value="1"/>
</dbReference>
<dbReference type="Pfam" id="PF00258">
    <property type="entry name" value="Flavodoxin_1"/>
    <property type="match status" value="1"/>
</dbReference>
<keyword evidence="3" id="KW-0285">Flavoprotein</keyword>
<dbReference type="Gene3D" id="3.40.50.360">
    <property type="match status" value="1"/>
</dbReference>